<proteinExistence type="predicted"/>
<protein>
    <submittedName>
        <fullName evidence="1">CRISPR-associated protein, Cse1 family</fullName>
    </submittedName>
</protein>
<dbReference type="KEGG" id="tcl:Tchl_1796"/>
<sequence length="501" mass="55327">MSNMENRFNLIDEPWIPVAGVGRASLWQVFENPQYRTLGGNPVQRIALMKLLLAIGQAAATPADEHAWRALGAAGLARSCLAYLDRWHERFYLYGERPFLQMPAIRVAALQSYGAVLPEVSTGNTTVLNHGQVERRLDDGEKALLLVGLMAFALSGKKTDNSVVLTPGYAGKRNDKGKPSSSKPGPAVAHIGLLHSFLIGSSLQETLWLNLLTSRQVEQAMIFPQGIGTAPWERMPDGEDCPAAQALRQSLMGRLVPLCRFCLLAEDGLHYSEGLAHSGYKEGVCDPTVAVDHSGKEPKALWVDPDKRPWRELTSLLGFIEQGGSQGFQSLELHAGLDRARDATEAFAIWSGGLRVSSNAGEQYASGSDDFVESQVWLHSAMLGKLWFVQLKAEMDALGGLAKGLYGRVLAFFKEQKVDGSKLAAQASTLFWQLCERHFQQLVDACEPDEQGVEQRRQLRLTFAGYVQQAYDHFCPKETARQLDAWAKCRPNNSKYLRQEA</sequence>
<dbReference type="RefSeq" id="WP_103893879.1">
    <property type="nucleotide sequence ID" value="NZ_CP018839.1"/>
</dbReference>
<accession>A0A1H5Y5M1</accession>
<dbReference type="Proteomes" id="UP000185739">
    <property type="component" value="Chromosome"/>
</dbReference>
<reference evidence="1 2" key="1">
    <citation type="submission" date="2016-12" db="EMBL/GenBank/DDBJ databases">
        <title>Complete genome sequence of Thauera chlorobenzoica, a Betaproteobacterium degrading haloaromatics anaerobically to CO2 and halides.</title>
        <authorList>
            <person name="Goris T."/>
            <person name="Mergelsberg M."/>
            <person name="Boll M."/>
        </authorList>
    </citation>
    <scope>NUCLEOTIDE SEQUENCE [LARGE SCALE GENOMIC DNA]</scope>
    <source>
        <strain evidence="1 2">3CB1</strain>
    </source>
</reference>
<evidence type="ECO:0000313" key="2">
    <source>
        <dbReference type="Proteomes" id="UP000185739"/>
    </source>
</evidence>
<dbReference type="AlphaFoldDB" id="A0A1H5Y5M1"/>
<dbReference type="OrthoDB" id="5392377at2"/>
<dbReference type="STRING" id="96773.Tchl_1796"/>
<dbReference type="InterPro" id="IPR013381">
    <property type="entry name" value="CRISPR-assoc_prot_Cse1"/>
</dbReference>
<keyword evidence="2" id="KW-1185">Reference proteome</keyword>
<gene>
    <name evidence="1" type="ORF">Tchl_1796</name>
</gene>
<dbReference type="NCBIfam" id="TIGR02547">
    <property type="entry name" value="casA_cse1"/>
    <property type="match status" value="1"/>
</dbReference>
<evidence type="ECO:0000313" key="1">
    <source>
        <dbReference type="EMBL" id="APR04650.1"/>
    </source>
</evidence>
<organism evidence="1 2">
    <name type="scientific">Thauera chlorobenzoica</name>
    <dbReference type="NCBI Taxonomy" id="96773"/>
    <lineage>
        <taxon>Bacteria</taxon>
        <taxon>Pseudomonadati</taxon>
        <taxon>Pseudomonadota</taxon>
        <taxon>Betaproteobacteria</taxon>
        <taxon>Rhodocyclales</taxon>
        <taxon>Zoogloeaceae</taxon>
        <taxon>Thauera</taxon>
    </lineage>
</organism>
<name>A0A1H5Y5M1_9RHOO</name>
<dbReference type="EMBL" id="CP018839">
    <property type="protein sequence ID" value="APR04650.1"/>
    <property type="molecule type" value="Genomic_DNA"/>
</dbReference>
<dbReference type="Pfam" id="PF09481">
    <property type="entry name" value="CRISPR_Cse1"/>
    <property type="match status" value="1"/>
</dbReference>